<accession>A0ABW1JLD2</accession>
<dbReference type="InterPro" id="IPR050426">
    <property type="entry name" value="Glycosyltransferase_28"/>
</dbReference>
<sequence>MANYLFVTWDGAGNLVPTLGAVRALTARGHRVSVLGHASIAERVEAVGARFVALSQDDGWDEMADPADFEAEIRLMIESLCFSPLIADDLAACLRRETPDAIVVDCLLFTALDVALASGIPTTSLFHTAYTILRGGPLVEMFAPGIALVNAGRATLGLPAIERLSDIHDACASAIVAVPSEFEPEIPDAANVVRIGPVLDAPPLSTTVDAVELAGDLPLVLISLSTSEQGQADLLTRCVDAVAELPVRAIVTTGPSIDPDTIAAGANTQVVHYAPHAGILPSAALVITHAGLGTTLAALGHGVPMVCVPMGRDQFFNAQRVQELGAGTMLPPDASTELIAAAARTLLADESAHATATRLATAIAGYPGANGAADVLESLTARTELAPTS</sequence>
<dbReference type="Gene3D" id="3.40.50.2000">
    <property type="entry name" value="Glycogen Phosphorylase B"/>
    <property type="match status" value="2"/>
</dbReference>
<dbReference type="RefSeq" id="WP_378599846.1">
    <property type="nucleotide sequence ID" value="NZ_JBHSQN010000002.1"/>
</dbReference>
<dbReference type="PANTHER" id="PTHR48050:SF13">
    <property type="entry name" value="STEROL 3-BETA-GLUCOSYLTRANSFERASE UGT80A2"/>
    <property type="match status" value="1"/>
</dbReference>
<dbReference type="SUPFAM" id="SSF53756">
    <property type="entry name" value="UDP-Glycosyltransferase/glycogen phosphorylase"/>
    <property type="match status" value="1"/>
</dbReference>
<dbReference type="PANTHER" id="PTHR48050">
    <property type="entry name" value="STEROL 3-BETA-GLUCOSYLTRANSFERASE"/>
    <property type="match status" value="1"/>
</dbReference>
<gene>
    <name evidence="2" type="ORF">ACFP3H_04120</name>
</gene>
<feature type="domain" description="Erythromycin biosynthesis protein CIII-like C-terminal" evidence="1">
    <location>
        <begin position="238"/>
        <end position="376"/>
    </location>
</feature>
<reference evidence="3" key="1">
    <citation type="journal article" date="2019" name="Int. J. Syst. Evol. Microbiol.">
        <title>The Global Catalogue of Microorganisms (GCM) 10K type strain sequencing project: providing services to taxonomists for standard genome sequencing and annotation.</title>
        <authorList>
            <consortium name="The Broad Institute Genomics Platform"/>
            <consortium name="The Broad Institute Genome Sequencing Center for Infectious Disease"/>
            <person name="Wu L."/>
            <person name="Ma J."/>
        </authorList>
    </citation>
    <scope>NUCLEOTIDE SEQUENCE [LARGE SCALE GENOMIC DNA]</scope>
    <source>
        <strain evidence="3">CCUG 36956</strain>
    </source>
</reference>
<dbReference type="EMBL" id="JBHSQN010000002">
    <property type="protein sequence ID" value="MFC6010226.1"/>
    <property type="molecule type" value="Genomic_DNA"/>
</dbReference>
<dbReference type="InterPro" id="IPR010610">
    <property type="entry name" value="EryCIII-like_C"/>
</dbReference>
<organism evidence="2 3">
    <name type="scientific">Nocardia lasii</name>
    <dbReference type="NCBI Taxonomy" id="1616107"/>
    <lineage>
        <taxon>Bacteria</taxon>
        <taxon>Bacillati</taxon>
        <taxon>Actinomycetota</taxon>
        <taxon>Actinomycetes</taxon>
        <taxon>Mycobacteriales</taxon>
        <taxon>Nocardiaceae</taxon>
        <taxon>Nocardia</taxon>
    </lineage>
</organism>
<evidence type="ECO:0000259" key="1">
    <source>
        <dbReference type="Pfam" id="PF06722"/>
    </source>
</evidence>
<dbReference type="CDD" id="cd03784">
    <property type="entry name" value="GT1_Gtf-like"/>
    <property type="match status" value="1"/>
</dbReference>
<keyword evidence="3" id="KW-1185">Reference proteome</keyword>
<dbReference type="Proteomes" id="UP001596223">
    <property type="component" value="Unassembled WGS sequence"/>
</dbReference>
<protein>
    <submittedName>
        <fullName evidence="2">Glycosyltransferase</fullName>
    </submittedName>
</protein>
<comment type="caution">
    <text evidence="2">The sequence shown here is derived from an EMBL/GenBank/DDBJ whole genome shotgun (WGS) entry which is preliminary data.</text>
</comment>
<evidence type="ECO:0000313" key="3">
    <source>
        <dbReference type="Proteomes" id="UP001596223"/>
    </source>
</evidence>
<dbReference type="Pfam" id="PF06722">
    <property type="entry name" value="EryCIII-like_C"/>
    <property type="match status" value="1"/>
</dbReference>
<proteinExistence type="predicted"/>
<evidence type="ECO:0000313" key="2">
    <source>
        <dbReference type="EMBL" id="MFC6010226.1"/>
    </source>
</evidence>
<name>A0ABW1JLD2_9NOCA</name>
<dbReference type="InterPro" id="IPR002213">
    <property type="entry name" value="UDP_glucos_trans"/>
</dbReference>